<evidence type="ECO:0000256" key="2">
    <source>
        <dbReference type="ARBA" id="ARBA00007090"/>
    </source>
</evidence>
<comment type="subcellular location">
    <subcellularLocation>
        <location evidence="1">Cell membrane</location>
    </subcellularLocation>
</comment>
<dbReference type="Pfam" id="PF00905">
    <property type="entry name" value="Transpeptidase"/>
    <property type="match status" value="1"/>
</dbReference>
<keyword evidence="8" id="KW-0808">Transferase</keyword>
<evidence type="ECO:0000256" key="9">
    <source>
        <dbReference type="ARBA" id="ARBA00022801"/>
    </source>
</evidence>
<dbReference type="Gene3D" id="1.10.3810.10">
    <property type="entry name" value="Biosynthetic peptidoglycan transglycosylase-like"/>
    <property type="match status" value="1"/>
</dbReference>
<evidence type="ECO:0000256" key="6">
    <source>
        <dbReference type="ARBA" id="ARBA00022670"/>
    </source>
</evidence>
<dbReference type="GO" id="GO:0006508">
    <property type="term" value="P:proteolysis"/>
    <property type="evidence" value="ECO:0007669"/>
    <property type="project" value="UniProtKB-KW"/>
</dbReference>
<organism evidence="20 21">
    <name type="scientific">Candidatus Roizmanbacteria bacterium CG_4_10_14_0_2_um_filter_39_13</name>
    <dbReference type="NCBI Taxonomy" id="1974825"/>
    <lineage>
        <taxon>Bacteria</taxon>
        <taxon>Candidatus Roizmaniibacteriota</taxon>
    </lineage>
</organism>
<dbReference type="GO" id="GO:0030288">
    <property type="term" value="C:outer membrane-bounded periplasmic space"/>
    <property type="evidence" value="ECO:0007669"/>
    <property type="project" value="TreeGrafter"/>
</dbReference>
<proteinExistence type="inferred from homology"/>
<feature type="transmembrane region" description="Helical" evidence="17">
    <location>
        <begin position="12"/>
        <end position="34"/>
    </location>
</feature>
<evidence type="ECO:0000313" key="21">
    <source>
        <dbReference type="Proteomes" id="UP000228503"/>
    </source>
</evidence>
<dbReference type="GO" id="GO:0008658">
    <property type="term" value="F:penicillin binding"/>
    <property type="evidence" value="ECO:0007669"/>
    <property type="project" value="InterPro"/>
</dbReference>
<dbReference type="InterPro" id="IPR012338">
    <property type="entry name" value="Beta-lactam/transpept-like"/>
</dbReference>
<evidence type="ECO:0000256" key="14">
    <source>
        <dbReference type="ARBA" id="ARBA00023316"/>
    </source>
</evidence>
<comment type="catalytic activity">
    <reaction evidence="16">
        <text>[GlcNAc-(1-&gt;4)-Mur2Ac(oyl-L-Ala-gamma-D-Glu-L-Lys-D-Ala-D-Ala)](n)-di-trans,octa-cis-undecaprenyl diphosphate + beta-D-GlcNAc-(1-&gt;4)-Mur2Ac(oyl-L-Ala-gamma-D-Glu-L-Lys-D-Ala-D-Ala)-di-trans,octa-cis-undecaprenyl diphosphate = [GlcNAc-(1-&gt;4)-Mur2Ac(oyl-L-Ala-gamma-D-Glu-L-Lys-D-Ala-D-Ala)](n+1)-di-trans,octa-cis-undecaprenyl diphosphate + di-trans,octa-cis-undecaprenyl diphosphate + H(+)</text>
        <dbReference type="Rhea" id="RHEA:23708"/>
        <dbReference type="Rhea" id="RHEA-COMP:9602"/>
        <dbReference type="Rhea" id="RHEA-COMP:9603"/>
        <dbReference type="ChEBI" id="CHEBI:15378"/>
        <dbReference type="ChEBI" id="CHEBI:58405"/>
        <dbReference type="ChEBI" id="CHEBI:60033"/>
        <dbReference type="ChEBI" id="CHEBI:78435"/>
        <dbReference type="EC" id="2.4.99.28"/>
    </reaction>
</comment>
<dbReference type="Gene3D" id="3.40.710.10">
    <property type="entry name" value="DD-peptidase/beta-lactamase superfamily"/>
    <property type="match status" value="1"/>
</dbReference>
<keyword evidence="13" id="KW-0511">Multifunctional enzyme</keyword>
<dbReference type="InterPro" id="IPR036950">
    <property type="entry name" value="PBP_transglycosylase"/>
</dbReference>
<protein>
    <submittedName>
        <fullName evidence="20">Penicillin-binding protein</fullName>
    </submittedName>
</protein>
<dbReference type="PANTHER" id="PTHR32282:SF11">
    <property type="entry name" value="PENICILLIN-BINDING PROTEIN 1B"/>
    <property type="match status" value="1"/>
</dbReference>
<keyword evidence="14" id="KW-0961">Cell wall biogenesis/degradation</keyword>
<feature type="domain" description="Penicillin-binding protein transpeptidase" evidence="18">
    <location>
        <begin position="432"/>
        <end position="710"/>
    </location>
</feature>
<evidence type="ECO:0000256" key="13">
    <source>
        <dbReference type="ARBA" id="ARBA00023268"/>
    </source>
</evidence>
<evidence type="ECO:0000256" key="1">
    <source>
        <dbReference type="ARBA" id="ARBA00004236"/>
    </source>
</evidence>
<dbReference type="GO" id="GO:0008360">
    <property type="term" value="P:regulation of cell shape"/>
    <property type="evidence" value="ECO:0007669"/>
    <property type="project" value="UniProtKB-KW"/>
</dbReference>
<dbReference type="NCBIfam" id="TIGR02074">
    <property type="entry name" value="PBP_1a_fam"/>
    <property type="match status" value="1"/>
</dbReference>
<dbReference type="GO" id="GO:0009002">
    <property type="term" value="F:serine-type D-Ala-D-Ala carboxypeptidase activity"/>
    <property type="evidence" value="ECO:0007669"/>
    <property type="project" value="UniProtKB-EC"/>
</dbReference>
<sequence>MLKQTSVTYRMVEIWIARAIYFFLYFIALFIVSLGEVTFKSVYYPLLYINKTVFQIYSFFTGVVFIGFVKSGINNISTIIVSTPKFISLLLKSSIKLVESFVFWVLFLGISLLRFFRSLYFRYFIYGFVFCLLMIFVYQSFLFVNDLPSPKSIGEVNFAQSTHLYDRNGRLLYEIFRDYNRTKVELSDLPKTIVQATISIEDKHFYNHKGISFFGGVLRAVKETLATNELQGGSTITQQLVKSALLTPERTMERKLKEMVLALWTEQIYSKDQIMEMYLNQVAYGGSAYGVEEGAKVYFGKNARDLTLSESALLAGLTRAPSIYSPFINPDLAEKRRNQVLNEMYLIGYISQKEKEAAQNEPLNVQSPTTNIRAPHFVMHTRTYLEQEYGSKQIEEAGFRITTTLDLEIQDKAQQILQEEISRLKARNISNGGVIVLNPETGEILAMVGSVDYFKDKYGAFNVTTALRQPGSALKPVLYSMALSRGFTAATPIDDSPIIFHIPGSESYKPVNYDRRYHGRVSIRQALANSYNIPAVKVLNSLGVQSFVDFAQEMGINTWEDSSRFGLSLSLGGGEVTLLDLSQVFGVFANGGYRVKPSPVGSIVDSNERKIQELYSSKTKVLDEGVSFIISDILADNNARMPAFGRANLLNIPGHTVSVKTGTTNDFKDAWTVGYTSKVVVGVWVGNNDNSPMDSAPGSLAAAPIFKRLMTYLLEEKDMEGEIQKPPNVVGKPCYVGKTEYFLTGTESKSGCFDTIIKPGTPTPMSN</sequence>
<dbReference type="SUPFAM" id="SSF56601">
    <property type="entry name" value="beta-lactamase/transpeptidase-like"/>
    <property type="match status" value="1"/>
</dbReference>
<dbReference type="GO" id="GO:0005886">
    <property type="term" value="C:plasma membrane"/>
    <property type="evidence" value="ECO:0007669"/>
    <property type="project" value="UniProtKB-SubCell"/>
</dbReference>
<reference evidence="21" key="1">
    <citation type="submission" date="2017-09" db="EMBL/GenBank/DDBJ databases">
        <title>Depth-based differentiation of microbial function through sediment-hosted aquifers and enrichment of novel symbionts in the deep terrestrial subsurface.</title>
        <authorList>
            <person name="Probst A.J."/>
            <person name="Ladd B."/>
            <person name="Jarett J.K."/>
            <person name="Geller-Mcgrath D.E."/>
            <person name="Sieber C.M.K."/>
            <person name="Emerson J.B."/>
            <person name="Anantharaman K."/>
            <person name="Thomas B.C."/>
            <person name="Malmstrom R."/>
            <person name="Stieglmeier M."/>
            <person name="Klingl A."/>
            <person name="Woyke T."/>
            <person name="Ryan C.M."/>
            <person name="Banfield J.F."/>
        </authorList>
    </citation>
    <scope>NUCLEOTIDE SEQUENCE [LARGE SCALE GENOMIC DNA]</scope>
</reference>
<keyword evidence="4" id="KW-1003">Cell membrane</keyword>
<feature type="domain" description="Glycosyl transferase family 51" evidence="19">
    <location>
        <begin position="169"/>
        <end position="344"/>
    </location>
</feature>
<keyword evidence="7" id="KW-0328">Glycosyltransferase</keyword>
<evidence type="ECO:0000259" key="19">
    <source>
        <dbReference type="Pfam" id="PF00912"/>
    </source>
</evidence>
<evidence type="ECO:0000256" key="5">
    <source>
        <dbReference type="ARBA" id="ARBA00022645"/>
    </source>
</evidence>
<keyword evidence="6" id="KW-0645">Protease</keyword>
<name>A0A2M7U0K3_9BACT</name>
<evidence type="ECO:0000256" key="15">
    <source>
        <dbReference type="ARBA" id="ARBA00034000"/>
    </source>
</evidence>
<dbReference type="SUPFAM" id="SSF53955">
    <property type="entry name" value="Lysozyme-like"/>
    <property type="match status" value="1"/>
</dbReference>
<gene>
    <name evidence="20" type="ORF">COY16_01805</name>
</gene>
<dbReference type="Pfam" id="PF00912">
    <property type="entry name" value="Transgly"/>
    <property type="match status" value="1"/>
</dbReference>
<dbReference type="InterPro" id="IPR001264">
    <property type="entry name" value="Glyco_trans_51"/>
</dbReference>
<feature type="transmembrane region" description="Helical" evidence="17">
    <location>
        <begin position="123"/>
        <end position="144"/>
    </location>
</feature>
<evidence type="ECO:0000256" key="3">
    <source>
        <dbReference type="ARBA" id="ARBA00007739"/>
    </source>
</evidence>
<feature type="transmembrane region" description="Helical" evidence="17">
    <location>
        <begin position="54"/>
        <end position="76"/>
    </location>
</feature>
<dbReference type="FunFam" id="1.10.3810.10:FF:000001">
    <property type="entry name" value="Penicillin-binding protein 1A"/>
    <property type="match status" value="1"/>
</dbReference>
<evidence type="ECO:0000256" key="11">
    <source>
        <dbReference type="ARBA" id="ARBA00022984"/>
    </source>
</evidence>
<feature type="transmembrane region" description="Helical" evidence="17">
    <location>
        <begin position="97"/>
        <end position="117"/>
    </location>
</feature>
<comment type="catalytic activity">
    <reaction evidence="15">
        <text>Preferential cleavage: (Ac)2-L-Lys-D-Ala-|-D-Ala. Also transpeptidation of peptidyl-alanyl moieties that are N-acyl substituents of D-alanine.</text>
        <dbReference type="EC" id="3.4.16.4"/>
    </reaction>
</comment>
<dbReference type="GO" id="GO:0008955">
    <property type="term" value="F:peptidoglycan glycosyltransferase activity"/>
    <property type="evidence" value="ECO:0007669"/>
    <property type="project" value="UniProtKB-EC"/>
</dbReference>
<dbReference type="InterPro" id="IPR001460">
    <property type="entry name" value="PCN-bd_Tpept"/>
</dbReference>
<keyword evidence="5" id="KW-0121">Carboxypeptidase</keyword>
<evidence type="ECO:0000256" key="17">
    <source>
        <dbReference type="SAM" id="Phobius"/>
    </source>
</evidence>
<evidence type="ECO:0000256" key="8">
    <source>
        <dbReference type="ARBA" id="ARBA00022679"/>
    </source>
</evidence>
<dbReference type="InterPro" id="IPR050396">
    <property type="entry name" value="Glycosyltr_51/Transpeptidase"/>
</dbReference>
<evidence type="ECO:0000259" key="18">
    <source>
        <dbReference type="Pfam" id="PF00905"/>
    </source>
</evidence>
<evidence type="ECO:0000313" key="20">
    <source>
        <dbReference type="EMBL" id="PIZ63543.1"/>
    </source>
</evidence>
<comment type="caution">
    <text evidence="20">The sequence shown here is derived from an EMBL/GenBank/DDBJ whole genome shotgun (WGS) entry which is preliminary data.</text>
</comment>
<evidence type="ECO:0000256" key="16">
    <source>
        <dbReference type="ARBA" id="ARBA00049902"/>
    </source>
</evidence>
<evidence type="ECO:0000256" key="12">
    <source>
        <dbReference type="ARBA" id="ARBA00023136"/>
    </source>
</evidence>
<comment type="similarity">
    <text evidence="3">In the N-terminal section; belongs to the glycosyltransferase 51 family.</text>
</comment>
<evidence type="ECO:0000256" key="10">
    <source>
        <dbReference type="ARBA" id="ARBA00022960"/>
    </source>
</evidence>
<keyword evidence="11" id="KW-0573">Peptidoglycan synthesis</keyword>
<keyword evidence="17" id="KW-0812">Transmembrane</keyword>
<dbReference type="GO" id="GO:0009252">
    <property type="term" value="P:peptidoglycan biosynthetic process"/>
    <property type="evidence" value="ECO:0007669"/>
    <property type="project" value="UniProtKB-KW"/>
</dbReference>
<keyword evidence="12 17" id="KW-0472">Membrane</keyword>
<keyword evidence="9" id="KW-0378">Hydrolase</keyword>
<keyword evidence="10" id="KW-0133">Cell shape</keyword>
<evidence type="ECO:0000256" key="4">
    <source>
        <dbReference type="ARBA" id="ARBA00022475"/>
    </source>
</evidence>
<evidence type="ECO:0000256" key="7">
    <source>
        <dbReference type="ARBA" id="ARBA00022676"/>
    </source>
</evidence>
<dbReference type="AlphaFoldDB" id="A0A2M7U0K3"/>
<keyword evidence="17" id="KW-1133">Transmembrane helix</keyword>
<dbReference type="InterPro" id="IPR023346">
    <property type="entry name" value="Lysozyme-like_dom_sf"/>
</dbReference>
<comment type="similarity">
    <text evidence="2">In the C-terminal section; belongs to the transpeptidase family.</text>
</comment>
<accession>A0A2M7U0K3</accession>
<dbReference type="PANTHER" id="PTHR32282">
    <property type="entry name" value="BINDING PROTEIN TRANSPEPTIDASE, PUTATIVE-RELATED"/>
    <property type="match status" value="1"/>
</dbReference>
<dbReference type="EMBL" id="PFOB01000019">
    <property type="protein sequence ID" value="PIZ63543.1"/>
    <property type="molecule type" value="Genomic_DNA"/>
</dbReference>
<dbReference type="Proteomes" id="UP000228503">
    <property type="component" value="Unassembled WGS sequence"/>
</dbReference>
<dbReference type="GO" id="GO:0071555">
    <property type="term" value="P:cell wall organization"/>
    <property type="evidence" value="ECO:0007669"/>
    <property type="project" value="UniProtKB-KW"/>
</dbReference>